<dbReference type="InterPro" id="IPR017896">
    <property type="entry name" value="4Fe4S_Fe-S-bd"/>
</dbReference>
<keyword evidence="11" id="KW-1185">Reference proteome</keyword>
<dbReference type="Pfam" id="PF02754">
    <property type="entry name" value="CCG"/>
    <property type="match status" value="2"/>
</dbReference>
<dbReference type="GO" id="GO:0004458">
    <property type="term" value="F:D-lactate dehydrogenase (cytochrome) activity"/>
    <property type="evidence" value="ECO:0007669"/>
    <property type="project" value="UniProtKB-EC"/>
</dbReference>
<evidence type="ECO:0000256" key="7">
    <source>
        <dbReference type="ARBA" id="ARBA00038897"/>
    </source>
</evidence>
<dbReference type="Proteomes" id="UP000218267">
    <property type="component" value="Chromosome"/>
</dbReference>
<organism evidence="10 11">
    <name type="scientific">Labilibaculum antarcticum</name>
    <dbReference type="NCBI Taxonomy" id="1717717"/>
    <lineage>
        <taxon>Bacteria</taxon>
        <taxon>Pseudomonadati</taxon>
        <taxon>Bacteroidota</taxon>
        <taxon>Bacteroidia</taxon>
        <taxon>Marinilabiliales</taxon>
        <taxon>Marinifilaceae</taxon>
        <taxon>Labilibaculum</taxon>
    </lineage>
</organism>
<sequence length="962" mass="106575">MMLTGNYKKFYDEIKSTIEKSRLYTDEVRTLAYGTDAGFYRLTPKIVIRAKDEAEVQKAILLANKYNLPVTFRAAGTSLAGQAITDSILIFAGKNWTNYDVIDNGDAIRMQPGIVGARVNQILAPYGRKMGPDPASINSAMIGGIVMNNASGMNCGTHENSYKTILSARLIFADGTILDTGDSKSKEEFKKTHGDFIRQIEEMRDKVRANKKLAERIRFKYSIKNTTGLSINPFIDYTDPFQIIVNLMVGSEGTLAFMAELTMKSVDNPKFKASAMMYFSDIVVACQAVVTMKPGPVDAAELLDRIALRSVENEDGIPAFIKDFPDGVTAVLVETMANSKKELDSNIKEIKSLLSAYETVRPIEFTDKPEEYSKYWNIRKGVFPAVGGLREIGTTCIIEDVAFHIEDLPEATAKLQKLIADHGYKGGVIYGHALEGNFHFIFNQNFDKPEELEQYKNFMTAVDHLVVDEYDGSLKAEHGTGRNMAPFVEHEWGAEAYQLMKEVKNLFDPKSLLNPGVIINDDPECNIKHFKTLTPVHDLVDLCIECGFCEVNCLTAGFSLSARQRTVLQREIKRLEISHEDDERLKVLLKDFKYLGEETCAGDGLCSTSCPLGIDTGKYIKHLRSLDMTGEKAQKYSKMAADNLYKIGPMIRGGLTFVNGVHAVMGTTLLGAVAGGFRTLSGNNIPLWTSSMPKGAKKPVPHPINKENPLKVVYFPSCISQTMGPAKGDPYKEPLHKATQNLLEKAGYEVIFPEGMANLCCGTPWESKGLIKQANQKSSELEDALVKASENGKYPVLCDTSPCLYRMRNVMDKTLKLYEPVEFIHAFLMDKLNFKIVDEVVAIHSTCTTTKMGLTPALKEVAEACAKHVVLPAEVGCCGFAGDRGFNFPEVNKYALRHLHPVIAKEKVIAGYSNSRTCEIGLSHNGGVPYQSIIYLVDRVTTAKSAKVNYKKKKAKKQMATI</sequence>
<feature type="domain" description="FAD-binding PCMH-type" evidence="9">
    <location>
        <begin position="40"/>
        <end position="268"/>
    </location>
</feature>
<dbReference type="RefSeq" id="WP_197705594.1">
    <property type="nucleotide sequence ID" value="NZ_AP018042.1"/>
</dbReference>
<dbReference type="GO" id="GO:0051536">
    <property type="term" value="F:iron-sulfur cluster binding"/>
    <property type="evidence" value="ECO:0007669"/>
    <property type="project" value="InterPro"/>
</dbReference>
<dbReference type="InterPro" id="IPR016171">
    <property type="entry name" value="Vanillyl_alc_oxidase_C-sub2"/>
</dbReference>
<dbReference type="PANTHER" id="PTHR11748:SF111">
    <property type="entry name" value="D-LACTATE DEHYDROGENASE, MITOCHONDRIAL-RELATED"/>
    <property type="match status" value="1"/>
</dbReference>
<evidence type="ECO:0000256" key="6">
    <source>
        <dbReference type="ARBA" id="ARBA00023002"/>
    </source>
</evidence>
<dbReference type="InterPro" id="IPR016167">
    <property type="entry name" value="FAD-bd_PCMH_sub1"/>
</dbReference>
<dbReference type="EMBL" id="AP018042">
    <property type="protein sequence ID" value="BAX81483.1"/>
    <property type="molecule type" value="Genomic_DNA"/>
</dbReference>
<keyword evidence="4" id="KW-0274">FAD</keyword>
<evidence type="ECO:0000256" key="5">
    <source>
        <dbReference type="ARBA" id="ARBA00022946"/>
    </source>
</evidence>
<evidence type="ECO:0000256" key="3">
    <source>
        <dbReference type="ARBA" id="ARBA00022630"/>
    </source>
</evidence>
<dbReference type="InterPro" id="IPR004017">
    <property type="entry name" value="Cys_rich_dom"/>
</dbReference>
<dbReference type="PROSITE" id="PS51387">
    <property type="entry name" value="FAD_PCMH"/>
    <property type="match status" value="1"/>
</dbReference>
<dbReference type="Gene3D" id="3.30.465.10">
    <property type="match status" value="1"/>
</dbReference>
<dbReference type="Gene3D" id="3.30.43.10">
    <property type="entry name" value="Uridine Diphospho-n-acetylenolpyruvylglucosamine Reductase, domain 2"/>
    <property type="match status" value="1"/>
</dbReference>
<dbReference type="Pfam" id="PF13183">
    <property type="entry name" value="Fer4_8"/>
    <property type="match status" value="1"/>
</dbReference>
<reference evidence="11" key="2">
    <citation type="journal article" date="2020" name="Antonie Van Leeuwenhoek">
        <title>Labilibaculum antarcticum sp. nov., a novel facultative anaerobic, psychrotorelant bacterium isolated from marine sediment of Antarctica.</title>
        <authorList>
            <person name="Watanabe M."/>
            <person name="Kojima H."/>
            <person name="Fukui M."/>
        </authorList>
    </citation>
    <scope>NUCLEOTIDE SEQUENCE [LARGE SCALE GENOMIC DNA]</scope>
    <source>
        <strain evidence="11">SPP2</strain>
    </source>
</reference>
<dbReference type="GO" id="GO:1903457">
    <property type="term" value="P:lactate catabolic process"/>
    <property type="evidence" value="ECO:0007669"/>
    <property type="project" value="TreeGrafter"/>
</dbReference>
<dbReference type="InterPro" id="IPR036318">
    <property type="entry name" value="FAD-bd_PCMH-like_sf"/>
</dbReference>
<dbReference type="GO" id="GO:0008720">
    <property type="term" value="F:D-lactate dehydrogenase (NAD+) activity"/>
    <property type="evidence" value="ECO:0007669"/>
    <property type="project" value="TreeGrafter"/>
</dbReference>
<dbReference type="InterPro" id="IPR006094">
    <property type="entry name" value="Oxid_FAD_bind_N"/>
</dbReference>
<dbReference type="InterPro" id="IPR016166">
    <property type="entry name" value="FAD-bd_PCMH"/>
</dbReference>
<dbReference type="Pfam" id="PF02913">
    <property type="entry name" value="FAD-oxidase_C"/>
    <property type="match status" value="1"/>
</dbReference>
<dbReference type="SUPFAM" id="SSF46548">
    <property type="entry name" value="alpha-helical ferredoxin"/>
    <property type="match status" value="1"/>
</dbReference>
<dbReference type="GO" id="GO:0071949">
    <property type="term" value="F:FAD binding"/>
    <property type="evidence" value="ECO:0007669"/>
    <property type="project" value="InterPro"/>
</dbReference>
<dbReference type="Pfam" id="PF01565">
    <property type="entry name" value="FAD_binding_4"/>
    <property type="match status" value="1"/>
</dbReference>
<keyword evidence="3" id="KW-0285">Flavoprotein</keyword>
<gene>
    <name evidence="10" type="ORF">ALGA_3183</name>
</gene>
<dbReference type="PANTHER" id="PTHR11748">
    <property type="entry name" value="D-LACTATE DEHYDROGENASE"/>
    <property type="match status" value="1"/>
</dbReference>
<dbReference type="FunFam" id="1.10.45.10:FF:000001">
    <property type="entry name" value="D-lactate dehydrogenase mitochondrial"/>
    <property type="match status" value="1"/>
</dbReference>
<keyword evidence="6" id="KW-0560">Oxidoreductase</keyword>
<dbReference type="InterPro" id="IPR009051">
    <property type="entry name" value="Helical_ferredxn"/>
</dbReference>
<evidence type="ECO:0000256" key="2">
    <source>
        <dbReference type="ARBA" id="ARBA00008000"/>
    </source>
</evidence>
<evidence type="ECO:0000259" key="9">
    <source>
        <dbReference type="PROSITE" id="PS51387"/>
    </source>
</evidence>
<evidence type="ECO:0000313" key="11">
    <source>
        <dbReference type="Proteomes" id="UP000218267"/>
    </source>
</evidence>
<dbReference type="InterPro" id="IPR004113">
    <property type="entry name" value="FAD-bd_oxidored_4_C"/>
</dbReference>
<evidence type="ECO:0000256" key="4">
    <source>
        <dbReference type="ARBA" id="ARBA00022827"/>
    </source>
</evidence>
<dbReference type="KEGG" id="mbas:ALGA_3183"/>
<evidence type="ECO:0000256" key="1">
    <source>
        <dbReference type="ARBA" id="ARBA00001974"/>
    </source>
</evidence>
<comment type="similarity">
    <text evidence="2">Belongs to the FAD-binding oxidoreductase/transferase type 4 family.</text>
</comment>
<accession>A0A1Y1CN85</accession>
<feature type="domain" description="4Fe-4S ferredoxin-type" evidence="8">
    <location>
        <begin position="533"/>
        <end position="563"/>
    </location>
</feature>
<dbReference type="SUPFAM" id="SSF56176">
    <property type="entry name" value="FAD-binding/transporter-associated domain-like"/>
    <property type="match status" value="1"/>
</dbReference>
<dbReference type="InterPro" id="IPR016164">
    <property type="entry name" value="FAD-linked_Oxase-like_C"/>
</dbReference>
<dbReference type="Gene3D" id="1.10.45.10">
    <property type="entry name" value="Vanillyl-alcohol Oxidase, Chain A, domain 4"/>
    <property type="match status" value="1"/>
</dbReference>
<keyword evidence="5" id="KW-0809">Transit peptide</keyword>
<evidence type="ECO:0000313" key="10">
    <source>
        <dbReference type="EMBL" id="BAX81483.1"/>
    </source>
</evidence>
<name>A0A1Y1CN85_9BACT</name>
<evidence type="ECO:0000259" key="8">
    <source>
        <dbReference type="PROSITE" id="PS51379"/>
    </source>
</evidence>
<dbReference type="InterPro" id="IPR016169">
    <property type="entry name" value="FAD-bd_PCMH_sub2"/>
</dbReference>
<proteinExistence type="inferred from homology"/>
<dbReference type="Gene3D" id="3.30.70.2740">
    <property type="match status" value="1"/>
</dbReference>
<protein>
    <recommendedName>
        <fullName evidence="7">D-lactate dehydrogenase (cytochrome)</fullName>
        <ecNumber evidence="7">1.1.2.4</ecNumber>
    </recommendedName>
</protein>
<dbReference type="AlphaFoldDB" id="A0A1Y1CN85"/>
<reference evidence="10 11" key="1">
    <citation type="journal article" date="2018" name="Mar. Genomics">
        <title>Complete genome sequence of Marinifilaceae bacterium strain SPP2, isolated from the Antarctic marine sediment.</title>
        <authorList>
            <person name="Watanabe M."/>
            <person name="Kojima H."/>
            <person name="Fukui M."/>
        </authorList>
    </citation>
    <scope>NUCLEOTIDE SEQUENCE [LARGE SCALE GENOMIC DNA]</scope>
    <source>
        <strain evidence="10 11">SPP2</strain>
    </source>
</reference>
<dbReference type="SUPFAM" id="SSF55103">
    <property type="entry name" value="FAD-linked oxidases, C-terminal domain"/>
    <property type="match status" value="1"/>
</dbReference>
<dbReference type="PROSITE" id="PS51379">
    <property type="entry name" value="4FE4S_FER_2"/>
    <property type="match status" value="1"/>
</dbReference>
<dbReference type="Gene3D" id="1.10.1060.10">
    <property type="entry name" value="Alpha-helical ferredoxin"/>
    <property type="match status" value="1"/>
</dbReference>
<comment type="cofactor">
    <cofactor evidence="1">
        <name>FAD</name>
        <dbReference type="ChEBI" id="CHEBI:57692"/>
    </cofactor>
</comment>
<dbReference type="EC" id="1.1.2.4" evidence="7"/>